<feature type="transmembrane region" description="Helical" evidence="7">
    <location>
        <begin position="151"/>
        <end position="171"/>
    </location>
</feature>
<dbReference type="SUPFAM" id="SSF161098">
    <property type="entry name" value="MetI-like"/>
    <property type="match status" value="1"/>
</dbReference>
<keyword evidence="5 7" id="KW-1133">Transmembrane helix</keyword>
<feature type="transmembrane region" description="Helical" evidence="7">
    <location>
        <begin position="25"/>
        <end position="44"/>
    </location>
</feature>
<dbReference type="Proteomes" id="UP001596527">
    <property type="component" value="Unassembled WGS sequence"/>
</dbReference>
<comment type="caution">
    <text evidence="9">The sequence shown here is derived from an EMBL/GenBank/DDBJ whole genome shotgun (WGS) entry which is preliminary data.</text>
</comment>
<protein>
    <submittedName>
        <fullName evidence="9">Carbohydrate ABC transporter permease</fullName>
    </submittedName>
</protein>
<evidence type="ECO:0000313" key="10">
    <source>
        <dbReference type="Proteomes" id="UP001596527"/>
    </source>
</evidence>
<keyword evidence="2 7" id="KW-0813">Transport</keyword>
<feature type="transmembrane region" description="Helical" evidence="7">
    <location>
        <begin position="91"/>
        <end position="113"/>
    </location>
</feature>
<sequence length="291" mass="31336">MSRIAVRRAGEAPSRSWRRVSGGQALRYLVLVLGFAAIVGPLLWQVSLAFKGAGDDLYARPPYLIPHDPTFENFTEAFSRVPILRYVANSVIVAAIDIAGNVVGASCAGYALARLRFRGRGLVTGVFVVGLLVPVEAVIVSQFLIVRDLGLANTLFAVALPGLVTPINVLLMRNAFLGIPKELEEAAIIDGANAWQRFARVCLPQVKGVVAVTAIFAFMGAWNDFLWPLIVASDESIYTLTLGLNRLRGTFYSDPRLIAAGTIIALVPIIVVFALAQKQFFRGLEAGGIKG</sequence>
<gene>
    <name evidence="9" type="ORF">ACFQWG_07710</name>
</gene>
<dbReference type="EMBL" id="JBHTEF010000001">
    <property type="protein sequence ID" value="MFC7581081.1"/>
    <property type="molecule type" value="Genomic_DNA"/>
</dbReference>
<dbReference type="Gene3D" id="1.10.3720.10">
    <property type="entry name" value="MetI-like"/>
    <property type="match status" value="1"/>
</dbReference>
<accession>A0ABW2SNL9</accession>
<organism evidence="9 10">
    <name type="scientific">Schaalia naturae</name>
    <dbReference type="NCBI Taxonomy" id="635203"/>
    <lineage>
        <taxon>Bacteria</taxon>
        <taxon>Bacillati</taxon>
        <taxon>Actinomycetota</taxon>
        <taxon>Actinomycetes</taxon>
        <taxon>Actinomycetales</taxon>
        <taxon>Actinomycetaceae</taxon>
        <taxon>Schaalia</taxon>
    </lineage>
</organism>
<dbReference type="PANTHER" id="PTHR43744:SF3">
    <property type="entry name" value="LACTOSE TRANSPORT SYSTEM PERMEASE PROTEIN LACG"/>
    <property type="match status" value="1"/>
</dbReference>
<evidence type="ECO:0000256" key="1">
    <source>
        <dbReference type="ARBA" id="ARBA00004651"/>
    </source>
</evidence>
<evidence type="ECO:0000256" key="6">
    <source>
        <dbReference type="ARBA" id="ARBA00023136"/>
    </source>
</evidence>
<dbReference type="CDD" id="cd06261">
    <property type="entry name" value="TM_PBP2"/>
    <property type="match status" value="1"/>
</dbReference>
<dbReference type="PROSITE" id="PS50928">
    <property type="entry name" value="ABC_TM1"/>
    <property type="match status" value="1"/>
</dbReference>
<evidence type="ECO:0000256" key="4">
    <source>
        <dbReference type="ARBA" id="ARBA00022692"/>
    </source>
</evidence>
<comment type="similarity">
    <text evidence="7">Belongs to the binding-protein-dependent transport system permease family.</text>
</comment>
<keyword evidence="3" id="KW-1003">Cell membrane</keyword>
<keyword evidence="6 7" id="KW-0472">Membrane</keyword>
<name>A0ABW2SNL9_9ACTO</name>
<evidence type="ECO:0000256" key="7">
    <source>
        <dbReference type="RuleBase" id="RU363032"/>
    </source>
</evidence>
<comment type="subcellular location">
    <subcellularLocation>
        <location evidence="1 7">Cell membrane</location>
        <topology evidence="1 7">Multi-pass membrane protein</topology>
    </subcellularLocation>
</comment>
<evidence type="ECO:0000259" key="8">
    <source>
        <dbReference type="PROSITE" id="PS50928"/>
    </source>
</evidence>
<reference evidence="10" key="1">
    <citation type="journal article" date="2019" name="Int. J. Syst. Evol. Microbiol.">
        <title>The Global Catalogue of Microorganisms (GCM) 10K type strain sequencing project: providing services to taxonomists for standard genome sequencing and annotation.</title>
        <authorList>
            <consortium name="The Broad Institute Genomics Platform"/>
            <consortium name="The Broad Institute Genome Sequencing Center for Infectious Disease"/>
            <person name="Wu L."/>
            <person name="Ma J."/>
        </authorList>
    </citation>
    <scope>NUCLEOTIDE SEQUENCE [LARGE SCALE GENOMIC DNA]</scope>
    <source>
        <strain evidence="10">CCUG 56698</strain>
    </source>
</reference>
<dbReference type="InterPro" id="IPR035906">
    <property type="entry name" value="MetI-like_sf"/>
</dbReference>
<feature type="transmembrane region" description="Helical" evidence="7">
    <location>
        <begin position="125"/>
        <end position="145"/>
    </location>
</feature>
<feature type="transmembrane region" description="Helical" evidence="7">
    <location>
        <begin position="257"/>
        <end position="276"/>
    </location>
</feature>
<feature type="transmembrane region" description="Helical" evidence="7">
    <location>
        <begin position="209"/>
        <end position="230"/>
    </location>
</feature>
<keyword evidence="4 7" id="KW-0812">Transmembrane</keyword>
<evidence type="ECO:0000313" key="9">
    <source>
        <dbReference type="EMBL" id="MFC7581081.1"/>
    </source>
</evidence>
<proteinExistence type="inferred from homology"/>
<evidence type="ECO:0000256" key="2">
    <source>
        <dbReference type="ARBA" id="ARBA00022448"/>
    </source>
</evidence>
<keyword evidence="10" id="KW-1185">Reference proteome</keyword>
<dbReference type="PANTHER" id="PTHR43744">
    <property type="entry name" value="ABC TRANSPORTER PERMEASE PROTEIN MG189-RELATED-RELATED"/>
    <property type="match status" value="1"/>
</dbReference>
<feature type="domain" description="ABC transmembrane type-1" evidence="8">
    <location>
        <begin position="87"/>
        <end position="276"/>
    </location>
</feature>
<evidence type="ECO:0000256" key="3">
    <source>
        <dbReference type="ARBA" id="ARBA00022475"/>
    </source>
</evidence>
<evidence type="ECO:0000256" key="5">
    <source>
        <dbReference type="ARBA" id="ARBA00022989"/>
    </source>
</evidence>
<dbReference type="Pfam" id="PF00528">
    <property type="entry name" value="BPD_transp_1"/>
    <property type="match status" value="1"/>
</dbReference>
<dbReference type="InterPro" id="IPR000515">
    <property type="entry name" value="MetI-like"/>
</dbReference>
<dbReference type="RefSeq" id="WP_380973962.1">
    <property type="nucleotide sequence ID" value="NZ_JBHTEF010000001.1"/>
</dbReference>